<accession>A0ABS0ESL0</accession>
<name>A0ABS0ESL0_9BURK</name>
<organism evidence="2 3">
    <name type="scientific">Herminiimonas contaminans</name>
    <dbReference type="NCBI Taxonomy" id="1111140"/>
    <lineage>
        <taxon>Bacteria</taxon>
        <taxon>Pseudomonadati</taxon>
        <taxon>Pseudomonadota</taxon>
        <taxon>Betaproteobacteria</taxon>
        <taxon>Burkholderiales</taxon>
        <taxon>Oxalobacteraceae</taxon>
        <taxon>Herminiimonas</taxon>
    </lineage>
</organism>
<feature type="compositionally biased region" description="Basic and acidic residues" evidence="1">
    <location>
        <begin position="15"/>
        <end position="26"/>
    </location>
</feature>
<evidence type="ECO:0000256" key="1">
    <source>
        <dbReference type="SAM" id="MobiDB-lite"/>
    </source>
</evidence>
<feature type="region of interest" description="Disordered" evidence="1">
    <location>
        <begin position="59"/>
        <end position="84"/>
    </location>
</feature>
<proteinExistence type="predicted"/>
<dbReference type="RefSeq" id="WP_195875286.1">
    <property type="nucleotide sequence ID" value="NZ_JADOEL010000005.1"/>
</dbReference>
<evidence type="ECO:0000313" key="3">
    <source>
        <dbReference type="Proteomes" id="UP000657372"/>
    </source>
</evidence>
<reference evidence="2 3" key="1">
    <citation type="submission" date="2020-11" db="EMBL/GenBank/DDBJ databases">
        <title>WGS of Herminiimonas contaminans strain Marseille-Q4544 isolated from planarians Schmidtea mediterranea.</title>
        <authorList>
            <person name="Kangale L."/>
        </authorList>
    </citation>
    <scope>NUCLEOTIDE SEQUENCE [LARGE SCALE GENOMIC DNA]</scope>
    <source>
        <strain evidence="2 3">Marseille-Q4544</strain>
    </source>
</reference>
<dbReference type="EMBL" id="JADOEL010000005">
    <property type="protein sequence ID" value="MBF8177695.1"/>
    <property type="molecule type" value="Genomic_DNA"/>
</dbReference>
<gene>
    <name evidence="2" type="ORF">IXC47_08385</name>
</gene>
<evidence type="ECO:0000313" key="2">
    <source>
        <dbReference type="EMBL" id="MBF8177695.1"/>
    </source>
</evidence>
<comment type="caution">
    <text evidence="2">The sequence shown here is derived from an EMBL/GenBank/DDBJ whole genome shotgun (WGS) entry which is preliminary data.</text>
</comment>
<keyword evidence="3" id="KW-1185">Reference proteome</keyword>
<feature type="region of interest" description="Disordered" evidence="1">
    <location>
        <begin position="1"/>
        <end position="27"/>
    </location>
</feature>
<dbReference type="Proteomes" id="UP000657372">
    <property type="component" value="Unassembled WGS sequence"/>
</dbReference>
<protein>
    <recommendedName>
        <fullName evidence="4">DUF736 family protein</fullName>
    </recommendedName>
</protein>
<feature type="compositionally biased region" description="Low complexity" evidence="1">
    <location>
        <begin position="64"/>
        <end position="75"/>
    </location>
</feature>
<evidence type="ECO:0008006" key="4">
    <source>
        <dbReference type="Google" id="ProtNLM"/>
    </source>
</evidence>
<sequence length="84" mass="9190">MAEYDNTNRGAMFINDRKQGDKHPDYKGSINVGGKEFWLSAWMKTGAKGEFISLSIEPKEAKSDAAPAPASKPASRGMDDKPPF</sequence>